<feature type="transmembrane region" description="Helical" evidence="2">
    <location>
        <begin position="245"/>
        <end position="270"/>
    </location>
</feature>
<sequence length="317" mass="31650">MAPKAALATAAAPVASTVPLPDRYRSNGATVPMNEAAKQAELVAQVKARQAASGGPQGTAAPARDGRDGHVEYLPPGVSRPVYTGGAPALRPDHMDKAVVQNNLILRGLYAVQDKAPWLLKSYMAVTKVAGPIGAWLNVGFNIHSAKRILSDPRAPGLFKAGVIGSTGLAGVSAVAATRVGLHAFNVWPMAAEGAKVAGKVAGVAGLGAATILSAMDTYTTFKDPGSTSAEKGFSLLATGTSAGLTAAVLMGVTGPVGIGLGIGAIAFTLAKSWLGKNKVANQIFGAVGGAISSGVSAIASAGSTIANGVTKIFSGW</sequence>
<evidence type="ECO:0000313" key="4">
    <source>
        <dbReference type="Proteomes" id="UP000703893"/>
    </source>
</evidence>
<comment type="caution">
    <text evidence="3">The sequence shown here is derived from an EMBL/GenBank/DDBJ whole genome shotgun (WGS) entry which is preliminary data.</text>
</comment>
<dbReference type="AlphaFoldDB" id="A0A938BNU4"/>
<evidence type="ECO:0000313" key="3">
    <source>
        <dbReference type="EMBL" id="MBM3275748.1"/>
    </source>
</evidence>
<evidence type="ECO:0000256" key="1">
    <source>
        <dbReference type="SAM" id="MobiDB-lite"/>
    </source>
</evidence>
<name>A0A938BNU4_9BACT</name>
<accession>A0A938BNU4</accession>
<proteinExistence type="predicted"/>
<dbReference type="Proteomes" id="UP000703893">
    <property type="component" value="Unassembled WGS sequence"/>
</dbReference>
<feature type="region of interest" description="Disordered" evidence="1">
    <location>
        <begin position="49"/>
        <end position="77"/>
    </location>
</feature>
<keyword evidence="2" id="KW-1133">Transmembrane helix</keyword>
<protein>
    <submittedName>
        <fullName evidence="3">Uncharacterized protein</fullName>
    </submittedName>
</protein>
<keyword evidence="2" id="KW-0812">Transmembrane</keyword>
<reference evidence="3 4" key="1">
    <citation type="submission" date="2019-03" db="EMBL/GenBank/DDBJ databases">
        <title>Lake Tanganyika Metagenome-Assembled Genomes (MAGs).</title>
        <authorList>
            <person name="Tran P."/>
        </authorList>
    </citation>
    <scope>NUCLEOTIDE SEQUENCE [LARGE SCALE GENOMIC DNA]</scope>
    <source>
        <strain evidence="3">K_DeepCast_65m_m2_236</strain>
    </source>
</reference>
<gene>
    <name evidence="3" type="ORF">FJZ00_11385</name>
</gene>
<organism evidence="3 4">
    <name type="scientific">Candidatus Tanganyikabacteria bacterium</name>
    <dbReference type="NCBI Taxonomy" id="2961651"/>
    <lineage>
        <taxon>Bacteria</taxon>
        <taxon>Bacillati</taxon>
        <taxon>Candidatus Sericytochromatia</taxon>
        <taxon>Candidatus Tanganyikabacteria</taxon>
    </lineage>
</organism>
<dbReference type="EMBL" id="VGJX01000704">
    <property type="protein sequence ID" value="MBM3275748.1"/>
    <property type="molecule type" value="Genomic_DNA"/>
</dbReference>
<evidence type="ECO:0000256" key="2">
    <source>
        <dbReference type="SAM" id="Phobius"/>
    </source>
</evidence>
<keyword evidence="2" id="KW-0472">Membrane</keyword>